<dbReference type="AlphaFoldDB" id="A0A2J8A456"/>
<gene>
    <name evidence="3" type="ORF">TSOC_006271</name>
</gene>
<feature type="transmembrane region" description="Helical" evidence="2">
    <location>
        <begin position="612"/>
        <end position="632"/>
    </location>
</feature>
<evidence type="ECO:0000256" key="2">
    <source>
        <dbReference type="SAM" id="Phobius"/>
    </source>
</evidence>
<feature type="transmembrane region" description="Helical" evidence="2">
    <location>
        <begin position="581"/>
        <end position="600"/>
    </location>
</feature>
<protein>
    <submittedName>
        <fullName evidence="3">Uncharacterized protein</fullName>
    </submittedName>
</protein>
<dbReference type="EMBL" id="PGGS01000187">
    <property type="protein sequence ID" value="PNH07288.1"/>
    <property type="molecule type" value="Genomic_DNA"/>
</dbReference>
<dbReference type="OrthoDB" id="561647at2759"/>
<organism evidence="3 4">
    <name type="scientific">Tetrabaena socialis</name>
    <dbReference type="NCBI Taxonomy" id="47790"/>
    <lineage>
        <taxon>Eukaryota</taxon>
        <taxon>Viridiplantae</taxon>
        <taxon>Chlorophyta</taxon>
        <taxon>core chlorophytes</taxon>
        <taxon>Chlorophyceae</taxon>
        <taxon>CS clade</taxon>
        <taxon>Chlamydomonadales</taxon>
        <taxon>Tetrabaenaceae</taxon>
        <taxon>Tetrabaena</taxon>
    </lineage>
</organism>
<reference evidence="3 4" key="1">
    <citation type="journal article" date="2017" name="Mol. Biol. Evol.">
        <title>The 4-celled Tetrabaena socialis nuclear genome reveals the essential components for genetic control of cell number at the origin of multicellularity in the volvocine lineage.</title>
        <authorList>
            <person name="Featherston J."/>
            <person name="Arakaki Y."/>
            <person name="Hanschen E.R."/>
            <person name="Ferris P.J."/>
            <person name="Michod R.E."/>
            <person name="Olson B.J.S.C."/>
            <person name="Nozaki H."/>
            <person name="Durand P.M."/>
        </authorList>
    </citation>
    <scope>NUCLEOTIDE SEQUENCE [LARGE SCALE GENOMIC DNA]</scope>
    <source>
        <strain evidence="3 4">NIES-571</strain>
    </source>
</reference>
<feature type="compositionally biased region" description="Polar residues" evidence="1">
    <location>
        <begin position="469"/>
        <end position="485"/>
    </location>
</feature>
<evidence type="ECO:0000313" key="3">
    <source>
        <dbReference type="EMBL" id="PNH07288.1"/>
    </source>
</evidence>
<feature type="region of interest" description="Disordered" evidence="1">
    <location>
        <begin position="408"/>
        <end position="493"/>
    </location>
</feature>
<evidence type="ECO:0000313" key="4">
    <source>
        <dbReference type="Proteomes" id="UP000236333"/>
    </source>
</evidence>
<dbReference type="Proteomes" id="UP000236333">
    <property type="component" value="Unassembled WGS sequence"/>
</dbReference>
<accession>A0A2J8A456</accession>
<sequence>MEGPAFSIPYCCSRMIHGASRRALPLMALEGGVHVHLLMLVCGDGDDGGSSGSVEALRQQVEVGFAAGGSLSPAVDFAVRRLLLGAPAGVDGGGSDAPSAFAWPPVVPLLSGTAEEGPGAVGRAHGAQLAQPGEVLLLLPTALLEGQTAVRCVVAGPASQPQQRQQVHLDAALAIAVASGGSAGNAAGAGYSAFRLMLPPTALQKAGALAVFVLQQSLGPSASALAPLAAFPLLALPAAAAAEVRQLYGEVLGPEVYGSLQQLLLEDTAGGGPGGWSLAASTSAAAASASAAIRQSGLTSLSHDIGALLQLPDSAAEEALEGGAGGAAGGEALAQQLPFHALPFADVLCFLASQRMGACLWEGLRALRHAGVQLAYAGLNVFGGSGGDGAAEAEALQLIRAVCEAGAASATDGDGQPPNEPGNTLLPCCPEPRTGASPPPPAGGSGAPPTPVKCSGINGRPGAAAGPSDQPTASTARDAVASSSHPPDRPLRQWTLPLRGTLRWWLHVLLLGFSPPGQERSYQAFKAARCWRTNLMAFGLVAVVRLATGLRTLRAVRAETAPVPAADGLGAGRLTELQQQLLAQVVFVAAGFLAAALAFGTPLLRRRRNALLLAYKTVMDPATFLLILWPPAWGGPLLRPPDAWFDAGRRYGMHWLYQSVLEPSLLQLPPRHQLWSALANLLPMTLLGLQVYRGRLALALRFGAGDAVLGLAMSCATDLATRRQFVRQRSGYSGKTE</sequence>
<keyword evidence="2" id="KW-0812">Transmembrane</keyword>
<keyword evidence="2" id="KW-0472">Membrane</keyword>
<keyword evidence="2" id="KW-1133">Transmembrane helix</keyword>
<proteinExistence type="predicted"/>
<keyword evidence="4" id="KW-1185">Reference proteome</keyword>
<evidence type="ECO:0000256" key="1">
    <source>
        <dbReference type="SAM" id="MobiDB-lite"/>
    </source>
</evidence>
<name>A0A2J8A456_9CHLO</name>
<comment type="caution">
    <text evidence="3">The sequence shown here is derived from an EMBL/GenBank/DDBJ whole genome shotgun (WGS) entry which is preliminary data.</text>
</comment>